<proteinExistence type="predicted"/>
<dbReference type="Proteomes" id="UP000285232">
    <property type="component" value="Unassembled WGS sequence"/>
</dbReference>
<dbReference type="OrthoDB" id="7929489at2"/>
<feature type="domain" description="PilZ" evidence="1">
    <location>
        <begin position="109"/>
        <end position="182"/>
    </location>
</feature>
<dbReference type="GO" id="GO:0035438">
    <property type="term" value="F:cyclic-di-GMP binding"/>
    <property type="evidence" value="ECO:0007669"/>
    <property type="project" value="InterPro"/>
</dbReference>
<evidence type="ECO:0000259" key="1">
    <source>
        <dbReference type="Pfam" id="PF07238"/>
    </source>
</evidence>
<dbReference type="InterPro" id="IPR009875">
    <property type="entry name" value="PilZ_domain"/>
</dbReference>
<dbReference type="EMBL" id="RAHX01000001">
    <property type="protein sequence ID" value="RJY09494.1"/>
    <property type="molecule type" value="Genomic_DNA"/>
</dbReference>
<accession>A0A419RUR9</accession>
<protein>
    <submittedName>
        <fullName evidence="2">PilZ domain-containing protein</fullName>
    </submittedName>
</protein>
<dbReference type="RefSeq" id="WP_120048504.1">
    <property type="nucleotide sequence ID" value="NZ_RAHX01000001.1"/>
</dbReference>
<evidence type="ECO:0000313" key="3">
    <source>
        <dbReference type="Proteomes" id="UP000285232"/>
    </source>
</evidence>
<dbReference type="SUPFAM" id="SSF141371">
    <property type="entry name" value="PilZ domain-like"/>
    <property type="match status" value="1"/>
</dbReference>
<gene>
    <name evidence="2" type="ORF">D6201_09105</name>
</gene>
<keyword evidence="3" id="KW-1185">Reference proteome</keyword>
<evidence type="ECO:0000313" key="2">
    <source>
        <dbReference type="EMBL" id="RJY09494.1"/>
    </source>
</evidence>
<dbReference type="Pfam" id="PF07238">
    <property type="entry name" value="PilZ"/>
    <property type="match status" value="1"/>
</dbReference>
<sequence>MATAEQKLVDHTDQRDATRYTLLIRAAKLVSRDGEFLCVIRDASESGVSVRIFHPIPDQGRMILELQNGDRYSVDPVWQEEVRAGFRFAVKADIARIIASPSAFSKRPVRINLTAPAEIEAAGRIEHATFQDISQQGAKVACRSGFAIDQRVKLVAEGMEDIFAKVRWRRDGTSGLVFDNTLQFGELARIALALQNRG</sequence>
<name>A0A419RUR9_9SPHN</name>
<comment type="caution">
    <text evidence="2">The sequence shown here is derived from an EMBL/GenBank/DDBJ whole genome shotgun (WGS) entry which is preliminary data.</text>
</comment>
<organism evidence="2 3">
    <name type="scientific">Aurantiacibacter aquimixticola</name>
    <dbReference type="NCBI Taxonomy" id="1958945"/>
    <lineage>
        <taxon>Bacteria</taxon>
        <taxon>Pseudomonadati</taxon>
        <taxon>Pseudomonadota</taxon>
        <taxon>Alphaproteobacteria</taxon>
        <taxon>Sphingomonadales</taxon>
        <taxon>Erythrobacteraceae</taxon>
        <taxon>Aurantiacibacter</taxon>
    </lineage>
</organism>
<reference evidence="2 3" key="1">
    <citation type="journal article" date="2017" name="Int. J. Syst. Evol. Microbiol.">
        <title>Erythrobacter aquimixticola sp. nov., isolated from the junction between the ocean and a freshwater spring.</title>
        <authorList>
            <person name="Park S."/>
            <person name="Jung Y.T."/>
            <person name="Choi S.J."/>
            <person name="Yoon J.H."/>
        </authorList>
    </citation>
    <scope>NUCLEOTIDE SEQUENCE [LARGE SCALE GENOMIC DNA]</scope>
    <source>
        <strain evidence="2 3">JSSK-14</strain>
    </source>
</reference>
<dbReference type="AlphaFoldDB" id="A0A419RUR9"/>